<comment type="caution">
    <text evidence="1">The sequence shown here is derived from an EMBL/GenBank/DDBJ whole genome shotgun (WGS) entry which is preliminary data.</text>
</comment>
<gene>
    <name evidence="1" type="ORF">PsorP6_004242</name>
</gene>
<proteinExistence type="predicted"/>
<evidence type="ECO:0000313" key="1">
    <source>
        <dbReference type="EMBL" id="KAI9906172.1"/>
    </source>
</evidence>
<accession>A0ACC0VI83</accession>
<sequence>MPLPESRWPVQGRTIACSRSDVKIDAVRPNLLSLIFLTASASDATRSTPTMGPKDSSIMISMEPLQLARRVGE</sequence>
<protein>
    <submittedName>
        <fullName evidence="1">Uncharacterized protein</fullName>
    </submittedName>
</protein>
<keyword evidence="2" id="KW-1185">Reference proteome</keyword>
<organism evidence="1 2">
    <name type="scientific">Peronosclerospora sorghi</name>
    <dbReference type="NCBI Taxonomy" id="230839"/>
    <lineage>
        <taxon>Eukaryota</taxon>
        <taxon>Sar</taxon>
        <taxon>Stramenopiles</taxon>
        <taxon>Oomycota</taxon>
        <taxon>Peronosporomycetes</taxon>
        <taxon>Peronosporales</taxon>
        <taxon>Peronosporaceae</taxon>
        <taxon>Peronosclerospora</taxon>
    </lineage>
</organism>
<reference evidence="1 2" key="1">
    <citation type="journal article" date="2022" name="bioRxiv">
        <title>The genome of the oomycete Peronosclerospora sorghi, a cosmopolitan pathogen of maize and sorghum, is inflated with dispersed pseudogenes.</title>
        <authorList>
            <person name="Fletcher K."/>
            <person name="Martin F."/>
            <person name="Isakeit T."/>
            <person name="Cavanaugh K."/>
            <person name="Magill C."/>
            <person name="Michelmore R."/>
        </authorList>
    </citation>
    <scope>NUCLEOTIDE SEQUENCE [LARGE SCALE GENOMIC DNA]</scope>
    <source>
        <strain evidence="1">P6</strain>
    </source>
</reference>
<dbReference type="EMBL" id="CM047587">
    <property type="protein sequence ID" value="KAI9906172.1"/>
    <property type="molecule type" value="Genomic_DNA"/>
</dbReference>
<evidence type="ECO:0000313" key="2">
    <source>
        <dbReference type="Proteomes" id="UP001163321"/>
    </source>
</evidence>
<dbReference type="Proteomes" id="UP001163321">
    <property type="component" value="Chromosome 8"/>
</dbReference>
<name>A0ACC0VI83_9STRA</name>